<gene>
    <name evidence="3" type="ORF">CKO31_12595</name>
</gene>
<dbReference type="RefSeq" id="WP_200238016.1">
    <property type="nucleotide sequence ID" value="NZ_NRRV01000028.1"/>
</dbReference>
<proteinExistence type="predicted"/>
<protein>
    <submittedName>
        <fullName evidence="3">Photosynthetic complex assembly protein 2</fullName>
    </submittedName>
</protein>
<name>A0ABS1CI22_9GAMM</name>
<keyword evidence="2" id="KW-1133">Transmembrane helix</keyword>
<evidence type="ECO:0000256" key="1">
    <source>
        <dbReference type="SAM" id="MobiDB-lite"/>
    </source>
</evidence>
<sequence length="307" mass="33712">MLSYGLAVAYALFLWWFSTGVILYLDKRPEHTYPWSLAGATLALVAAFGVLVWSRDLVTVLGAYAGFTAGVVIWGWMEMSYFMGFITGPRKSPCPEGCRGWQRFRLALSTSIYHELVIVAAASLMIWLTWGAVNTVGTWTFVILWLMRWSAKLNLFLGVPNLNEDWLPERIRFLTTYLAKRPMNLLFPVSVSVATVIMCLLVDTAVELPAGSFAGVALILAATLLALAILEHWFLVLPLADGALWRWALEPEVDTAMDAGTSTRGPQEALSAAGSRQPVAAARSSTQRMVTPPTGSVRALPFAPRGR</sequence>
<dbReference type="InterPro" id="IPR017496">
    <property type="entry name" value="Photo_alph_chp2"/>
</dbReference>
<feature type="transmembrane region" description="Helical" evidence="2">
    <location>
        <begin position="57"/>
        <end position="77"/>
    </location>
</feature>
<comment type="caution">
    <text evidence="3">The sequence shown here is derived from an EMBL/GenBank/DDBJ whole genome shotgun (WGS) entry which is preliminary data.</text>
</comment>
<feature type="region of interest" description="Disordered" evidence="1">
    <location>
        <begin position="258"/>
        <end position="307"/>
    </location>
</feature>
<organism evidence="3 4">
    <name type="scientific">Thiohalocapsa halophila</name>
    <dbReference type="NCBI Taxonomy" id="69359"/>
    <lineage>
        <taxon>Bacteria</taxon>
        <taxon>Pseudomonadati</taxon>
        <taxon>Pseudomonadota</taxon>
        <taxon>Gammaproteobacteria</taxon>
        <taxon>Chromatiales</taxon>
        <taxon>Chromatiaceae</taxon>
        <taxon>Thiohalocapsa</taxon>
    </lineage>
</organism>
<evidence type="ECO:0000313" key="3">
    <source>
        <dbReference type="EMBL" id="MBK1631567.1"/>
    </source>
</evidence>
<dbReference type="NCBIfam" id="TIGR03055">
    <property type="entry name" value="photo_alph_chp2"/>
    <property type="match status" value="1"/>
</dbReference>
<feature type="transmembrane region" description="Helical" evidence="2">
    <location>
        <begin position="6"/>
        <end position="25"/>
    </location>
</feature>
<evidence type="ECO:0000256" key="2">
    <source>
        <dbReference type="SAM" id="Phobius"/>
    </source>
</evidence>
<keyword evidence="4" id="KW-1185">Reference proteome</keyword>
<dbReference type="Proteomes" id="UP000748752">
    <property type="component" value="Unassembled WGS sequence"/>
</dbReference>
<dbReference type="Pfam" id="PF12291">
    <property type="entry name" value="DUF3623"/>
    <property type="match status" value="1"/>
</dbReference>
<feature type="transmembrane region" description="Helical" evidence="2">
    <location>
        <begin position="183"/>
        <end position="206"/>
    </location>
</feature>
<dbReference type="EMBL" id="NRRV01000028">
    <property type="protein sequence ID" value="MBK1631567.1"/>
    <property type="molecule type" value="Genomic_DNA"/>
</dbReference>
<accession>A0ABS1CI22</accession>
<feature type="transmembrane region" description="Helical" evidence="2">
    <location>
        <begin position="32"/>
        <end position="51"/>
    </location>
</feature>
<keyword evidence="2" id="KW-0812">Transmembrane</keyword>
<reference evidence="3 4" key="1">
    <citation type="journal article" date="2020" name="Microorganisms">
        <title>Osmotic Adaptation and Compatible Solute Biosynthesis of Phototrophic Bacteria as Revealed from Genome Analyses.</title>
        <authorList>
            <person name="Imhoff J.F."/>
            <person name="Rahn T."/>
            <person name="Kunzel S."/>
            <person name="Keller A."/>
            <person name="Neulinger S.C."/>
        </authorList>
    </citation>
    <scope>NUCLEOTIDE SEQUENCE [LARGE SCALE GENOMIC DNA]</scope>
    <source>
        <strain evidence="3 4">DSM 6210</strain>
    </source>
</reference>
<feature type="transmembrane region" description="Helical" evidence="2">
    <location>
        <begin position="212"/>
        <end position="236"/>
    </location>
</feature>
<evidence type="ECO:0000313" key="4">
    <source>
        <dbReference type="Proteomes" id="UP000748752"/>
    </source>
</evidence>
<keyword evidence="2" id="KW-0472">Membrane</keyword>